<dbReference type="InterPro" id="IPR050064">
    <property type="entry name" value="IGPS_HisA/HisF"/>
</dbReference>
<protein>
    <recommendedName>
        <fullName evidence="3">Imidazole glycerol phosphate synthase subunit HisF</fullName>
        <ecNumber evidence="2">4.3.2.10</ecNumber>
    </recommendedName>
    <alternativeName>
        <fullName evidence="8">IGP synthase subunit HisF</fullName>
    </alternativeName>
    <alternativeName>
        <fullName evidence="9">ImGP synthase subunit HisF</fullName>
    </alternativeName>
</protein>
<dbReference type="SUPFAM" id="SSF51366">
    <property type="entry name" value="Ribulose-phoshate binding barrel"/>
    <property type="match status" value="1"/>
</dbReference>
<dbReference type="UniPathway" id="UPA00031">
    <property type="reaction ID" value="UER00010"/>
</dbReference>
<proteinExistence type="inferred from homology"/>
<evidence type="ECO:0000256" key="8">
    <source>
        <dbReference type="ARBA" id="ARBA00031409"/>
    </source>
</evidence>
<sequence length="252" mass="27611">MNNLRPRIIPTLLMENNRLVKTVKFKNPNYIGDPINAVKIFNDKEVDELVFLDIGCSKKNTQINYNLLDKIASQSFMPLCYGGGIKTFEDASKVFELGFEKVSLNSVLFENSNLLTDLSQSYGSQSIVASVDVKKNLFGKLKVYNSSKNNSINYNISDYAKKLENLGAGELVINSVDLDGTYKGYNLDLINELSSILSIPLIALGGAGSTDDFKKALQAGASACSAGSLFVYYGVNKAVLINYPKDLVNNIT</sequence>
<dbReference type="InterPro" id="IPR011060">
    <property type="entry name" value="RibuloseP-bd_barrel"/>
</dbReference>
<dbReference type="CDD" id="cd04731">
    <property type="entry name" value="HisF"/>
    <property type="match status" value="1"/>
</dbReference>
<evidence type="ECO:0000256" key="11">
    <source>
        <dbReference type="RuleBase" id="RU003657"/>
    </source>
</evidence>
<accession>A0A8J7UR54</accession>
<dbReference type="InterPro" id="IPR006062">
    <property type="entry name" value="His_biosynth"/>
</dbReference>
<organism evidence="12 13">
    <name type="scientific">Methanococcus voltae</name>
    <dbReference type="NCBI Taxonomy" id="2188"/>
    <lineage>
        <taxon>Archaea</taxon>
        <taxon>Methanobacteriati</taxon>
        <taxon>Methanobacteriota</taxon>
        <taxon>Methanomada group</taxon>
        <taxon>Methanococci</taxon>
        <taxon>Methanococcales</taxon>
        <taxon>Methanococcaceae</taxon>
        <taxon>Methanococcus</taxon>
    </lineage>
</organism>
<evidence type="ECO:0000256" key="1">
    <source>
        <dbReference type="ARBA" id="ARBA00005091"/>
    </source>
</evidence>
<dbReference type="Gene3D" id="3.20.20.70">
    <property type="entry name" value="Aldolase class I"/>
    <property type="match status" value="1"/>
</dbReference>
<dbReference type="EC" id="4.3.2.10" evidence="2"/>
<keyword evidence="6 11" id="KW-0368">Histidine biosynthesis</keyword>
<evidence type="ECO:0000256" key="4">
    <source>
        <dbReference type="ARBA" id="ARBA00022490"/>
    </source>
</evidence>
<keyword evidence="4" id="KW-0963">Cytoplasm</keyword>
<dbReference type="AlphaFoldDB" id="A0A8J7UR54"/>
<evidence type="ECO:0000256" key="5">
    <source>
        <dbReference type="ARBA" id="ARBA00022605"/>
    </source>
</evidence>
<dbReference type="PANTHER" id="PTHR21235:SF2">
    <property type="entry name" value="IMIDAZOLE GLYCEROL PHOSPHATE SYNTHASE HISHF"/>
    <property type="match status" value="1"/>
</dbReference>
<evidence type="ECO:0000313" key="12">
    <source>
        <dbReference type="EMBL" id="MBP2201433.1"/>
    </source>
</evidence>
<name>A0A8J7UR54_METVO</name>
<evidence type="ECO:0000256" key="10">
    <source>
        <dbReference type="ARBA" id="ARBA00047838"/>
    </source>
</evidence>
<dbReference type="InterPro" id="IPR013785">
    <property type="entry name" value="Aldolase_TIM"/>
</dbReference>
<evidence type="ECO:0000256" key="3">
    <source>
        <dbReference type="ARBA" id="ARBA00016318"/>
    </source>
</evidence>
<reference evidence="12" key="1">
    <citation type="submission" date="2021-03" db="EMBL/GenBank/DDBJ databases">
        <title>Genomic Encyclopedia of Type Strains, Phase IV (KMG-V): Genome sequencing to study the core and pangenomes of soil and plant-associated prokaryotes.</title>
        <authorList>
            <person name="Whitman W."/>
        </authorList>
    </citation>
    <scope>NUCLEOTIDE SEQUENCE</scope>
    <source>
        <strain evidence="12">C4</strain>
    </source>
</reference>
<dbReference type="GO" id="GO:0016829">
    <property type="term" value="F:lyase activity"/>
    <property type="evidence" value="ECO:0007669"/>
    <property type="project" value="UniProtKB-KW"/>
</dbReference>
<dbReference type="GO" id="GO:0000107">
    <property type="term" value="F:imidazoleglycerol-phosphate synthase activity"/>
    <property type="evidence" value="ECO:0007669"/>
    <property type="project" value="InterPro"/>
</dbReference>
<evidence type="ECO:0000313" key="13">
    <source>
        <dbReference type="Proteomes" id="UP000740329"/>
    </source>
</evidence>
<dbReference type="EMBL" id="JAGGMV010000002">
    <property type="protein sequence ID" value="MBP2201433.1"/>
    <property type="molecule type" value="Genomic_DNA"/>
</dbReference>
<comment type="pathway">
    <text evidence="1">Amino-acid biosynthesis; L-histidine biosynthesis; L-histidine from 5-phospho-alpha-D-ribose 1-diphosphate: step 5/9.</text>
</comment>
<comment type="caution">
    <text evidence="12">The sequence shown here is derived from an EMBL/GenBank/DDBJ whole genome shotgun (WGS) entry which is preliminary data.</text>
</comment>
<evidence type="ECO:0000256" key="7">
    <source>
        <dbReference type="ARBA" id="ARBA00023239"/>
    </source>
</evidence>
<evidence type="ECO:0000256" key="2">
    <source>
        <dbReference type="ARBA" id="ARBA00012809"/>
    </source>
</evidence>
<comment type="catalytic activity">
    <reaction evidence="10">
        <text>5-[(5-phospho-1-deoxy-D-ribulos-1-ylimino)methylamino]-1-(5-phospho-beta-D-ribosyl)imidazole-4-carboxamide + L-glutamine = D-erythro-1-(imidazol-4-yl)glycerol 3-phosphate + 5-amino-1-(5-phospho-beta-D-ribosyl)imidazole-4-carboxamide + L-glutamate + H(+)</text>
        <dbReference type="Rhea" id="RHEA:24793"/>
        <dbReference type="ChEBI" id="CHEBI:15378"/>
        <dbReference type="ChEBI" id="CHEBI:29985"/>
        <dbReference type="ChEBI" id="CHEBI:58278"/>
        <dbReference type="ChEBI" id="CHEBI:58359"/>
        <dbReference type="ChEBI" id="CHEBI:58475"/>
        <dbReference type="ChEBI" id="CHEBI:58525"/>
        <dbReference type="EC" id="4.3.2.10"/>
    </reaction>
</comment>
<dbReference type="GO" id="GO:0000105">
    <property type="term" value="P:L-histidine biosynthetic process"/>
    <property type="evidence" value="ECO:0007669"/>
    <property type="project" value="UniProtKB-UniPathway"/>
</dbReference>
<dbReference type="RefSeq" id="WP_209590920.1">
    <property type="nucleotide sequence ID" value="NZ_JAGGMV010000002.1"/>
</dbReference>
<dbReference type="Pfam" id="PF00977">
    <property type="entry name" value="His_biosynth"/>
    <property type="match status" value="1"/>
</dbReference>
<gene>
    <name evidence="12" type="ORF">J3E07_000845</name>
</gene>
<dbReference type="InterPro" id="IPR004651">
    <property type="entry name" value="HisF"/>
</dbReference>
<dbReference type="Proteomes" id="UP000740329">
    <property type="component" value="Unassembled WGS sequence"/>
</dbReference>
<evidence type="ECO:0000256" key="6">
    <source>
        <dbReference type="ARBA" id="ARBA00023102"/>
    </source>
</evidence>
<keyword evidence="5 11" id="KW-0028">Amino-acid biosynthesis</keyword>
<comment type="similarity">
    <text evidence="11">Belongs to the HisA/HisF family.</text>
</comment>
<dbReference type="PANTHER" id="PTHR21235">
    <property type="entry name" value="IMIDAZOLE GLYCEROL PHOSPHATE SYNTHASE SUBUNIT HISF/H IGP SYNTHASE SUBUNIT HISF/H"/>
    <property type="match status" value="1"/>
</dbReference>
<dbReference type="NCBIfam" id="NF038364">
    <property type="entry name" value="AglZ_HisF2_fam"/>
    <property type="match status" value="1"/>
</dbReference>
<evidence type="ECO:0000256" key="9">
    <source>
        <dbReference type="ARBA" id="ARBA00032401"/>
    </source>
</evidence>
<keyword evidence="7 12" id="KW-0456">Lyase</keyword>